<comment type="similarity">
    <text evidence="1 5 6">Belongs to the bacterial ribosomal protein bL20 family.</text>
</comment>
<dbReference type="Pfam" id="PF00453">
    <property type="entry name" value="Ribosomal_L20"/>
    <property type="match status" value="1"/>
</dbReference>
<dbReference type="SUPFAM" id="SSF74731">
    <property type="entry name" value="Ribosomal protein L20"/>
    <property type="match status" value="1"/>
</dbReference>
<keyword evidence="5 6" id="KW-0694">RNA-binding</keyword>
<evidence type="ECO:0000256" key="5">
    <source>
        <dbReference type="HAMAP-Rule" id="MF_00382"/>
    </source>
</evidence>
<protein>
    <recommendedName>
        <fullName evidence="4 5">Large ribosomal subunit protein bL20</fullName>
    </recommendedName>
</protein>
<dbReference type="InterPro" id="IPR035566">
    <property type="entry name" value="Ribosomal_protein_bL20_C"/>
</dbReference>
<dbReference type="AlphaFoldDB" id="A0A932R1Z5"/>
<evidence type="ECO:0000313" key="7">
    <source>
        <dbReference type="EMBL" id="MBI3630970.1"/>
    </source>
</evidence>
<comment type="function">
    <text evidence="5 6">Binds directly to 23S ribosomal RNA and is necessary for the in vitro assembly process of the 50S ribosomal subunit. It is not involved in the protein synthesizing functions of that subunit.</text>
</comment>
<dbReference type="EMBL" id="JACQCR010000031">
    <property type="protein sequence ID" value="MBI3630970.1"/>
    <property type="molecule type" value="Genomic_DNA"/>
</dbReference>
<keyword evidence="3 5" id="KW-0687">Ribonucleoprotein</keyword>
<dbReference type="HAMAP" id="MF_00382">
    <property type="entry name" value="Ribosomal_bL20"/>
    <property type="match status" value="1"/>
</dbReference>
<dbReference type="PRINTS" id="PR00062">
    <property type="entry name" value="RIBOSOMALL20"/>
</dbReference>
<dbReference type="PANTHER" id="PTHR10986">
    <property type="entry name" value="39S RIBOSOMAL PROTEIN L20"/>
    <property type="match status" value="1"/>
</dbReference>
<dbReference type="InterPro" id="IPR005813">
    <property type="entry name" value="Ribosomal_bL20"/>
</dbReference>
<gene>
    <name evidence="5 7" type="primary">rplT</name>
    <name evidence="7" type="ORF">HY221_01375</name>
</gene>
<evidence type="ECO:0000313" key="8">
    <source>
        <dbReference type="Proteomes" id="UP000753196"/>
    </source>
</evidence>
<dbReference type="Proteomes" id="UP000753196">
    <property type="component" value="Unassembled WGS sequence"/>
</dbReference>
<dbReference type="GO" id="GO:0000027">
    <property type="term" value="P:ribosomal large subunit assembly"/>
    <property type="evidence" value="ECO:0007669"/>
    <property type="project" value="UniProtKB-UniRule"/>
</dbReference>
<proteinExistence type="inferred from homology"/>
<dbReference type="Gene3D" id="1.10.1900.20">
    <property type="entry name" value="Ribosomal protein L20"/>
    <property type="match status" value="1"/>
</dbReference>
<dbReference type="GO" id="GO:0019843">
    <property type="term" value="F:rRNA binding"/>
    <property type="evidence" value="ECO:0007669"/>
    <property type="project" value="UniProtKB-UniRule"/>
</dbReference>
<dbReference type="NCBIfam" id="TIGR01032">
    <property type="entry name" value="rplT_bact"/>
    <property type="match status" value="1"/>
</dbReference>
<dbReference type="GO" id="GO:0006412">
    <property type="term" value="P:translation"/>
    <property type="evidence" value="ECO:0007669"/>
    <property type="project" value="InterPro"/>
</dbReference>
<keyword evidence="5 6" id="KW-0699">rRNA-binding</keyword>
<reference evidence="7" key="1">
    <citation type="submission" date="2020-07" db="EMBL/GenBank/DDBJ databases">
        <title>Huge and variable diversity of episymbiotic CPR bacteria and DPANN archaea in groundwater ecosystems.</title>
        <authorList>
            <person name="He C.Y."/>
            <person name="Keren R."/>
            <person name="Whittaker M."/>
            <person name="Farag I.F."/>
            <person name="Doudna J."/>
            <person name="Cate J.H.D."/>
            <person name="Banfield J.F."/>
        </authorList>
    </citation>
    <scope>NUCLEOTIDE SEQUENCE</scope>
    <source>
        <strain evidence="7">NC_groundwater_973_Pr1_S-0.2um_54_13</strain>
    </source>
</reference>
<evidence type="ECO:0000256" key="3">
    <source>
        <dbReference type="ARBA" id="ARBA00023274"/>
    </source>
</evidence>
<dbReference type="Gene3D" id="6.10.160.10">
    <property type="match status" value="1"/>
</dbReference>
<dbReference type="GO" id="GO:0005840">
    <property type="term" value="C:ribosome"/>
    <property type="evidence" value="ECO:0007669"/>
    <property type="project" value="UniProtKB-KW"/>
</dbReference>
<dbReference type="GO" id="GO:1990904">
    <property type="term" value="C:ribonucleoprotein complex"/>
    <property type="evidence" value="ECO:0007669"/>
    <property type="project" value="UniProtKB-KW"/>
</dbReference>
<accession>A0A932R1Z5</accession>
<dbReference type="GO" id="GO:0003735">
    <property type="term" value="F:structural constituent of ribosome"/>
    <property type="evidence" value="ECO:0007669"/>
    <property type="project" value="InterPro"/>
</dbReference>
<evidence type="ECO:0000256" key="6">
    <source>
        <dbReference type="RuleBase" id="RU000560"/>
    </source>
</evidence>
<evidence type="ECO:0000256" key="1">
    <source>
        <dbReference type="ARBA" id="ARBA00007698"/>
    </source>
</evidence>
<dbReference type="FunFam" id="1.10.1900.20:FF:000001">
    <property type="entry name" value="50S ribosomal protein L20"/>
    <property type="match status" value="1"/>
</dbReference>
<evidence type="ECO:0000256" key="2">
    <source>
        <dbReference type="ARBA" id="ARBA00022980"/>
    </source>
</evidence>
<comment type="caution">
    <text evidence="7">The sequence shown here is derived from an EMBL/GenBank/DDBJ whole genome shotgun (WGS) entry which is preliminary data.</text>
</comment>
<sequence length="115" mass="13361">MTRVKRGIIAHKRREKLLRSAKGFKWGRKSKERSAREALLHAWSHAFAGRKLRKRDERKLWQTRIGAASKMHAVSYSKLISALKKNHIELDRKILAAIAQKHGTVFKRIVEKAAR</sequence>
<keyword evidence="2 5" id="KW-0689">Ribosomal protein</keyword>
<evidence type="ECO:0000256" key="4">
    <source>
        <dbReference type="ARBA" id="ARBA00035172"/>
    </source>
</evidence>
<name>A0A932R1Z5_9BACT</name>
<dbReference type="CDD" id="cd07026">
    <property type="entry name" value="Ribosomal_L20"/>
    <property type="match status" value="1"/>
</dbReference>
<organism evidence="7 8">
    <name type="scientific">Candidatus Sungiibacteriota bacterium</name>
    <dbReference type="NCBI Taxonomy" id="2750080"/>
    <lineage>
        <taxon>Bacteria</taxon>
        <taxon>Candidatus Sungiibacteriota</taxon>
    </lineage>
</organism>